<evidence type="ECO:0000259" key="12">
    <source>
        <dbReference type="Pfam" id="PF05770"/>
    </source>
</evidence>
<dbReference type="InterPro" id="IPR040464">
    <property type="entry name" value="InsP(3)kin_ATP-grasp"/>
</dbReference>
<reference evidence="14 15" key="1">
    <citation type="submission" date="2020-08" db="EMBL/GenBank/DDBJ databases">
        <title>Plant Genome Project.</title>
        <authorList>
            <person name="Zhang R.-G."/>
        </authorList>
    </citation>
    <scope>NUCLEOTIDE SEQUENCE [LARGE SCALE GENOMIC DNA]</scope>
    <source>
        <tissue evidence="14">Rhizome</tissue>
    </source>
</reference>
<evidence type="ECO:0000256" key="7">
    <source>
        <dbReference type="ARBA" id="ARBA00022741"/>
    </source>
</evidence>
<keyword evidence="15" id="KW-1185">Reference proteome</keyword>
<protein>
    <recommendedName>
        <fullName evidence="11">Inositol-tetrakisphosphate 1-kinase</fullName>
        <ecNumber evidence="11">2.7.1.134</ecNumber>
    </recommendedName>
</protein>
<gene>
    <name evidence="14" type="ORF">ZIOFF_014158</name>
</gene>
<dbReference type="GO" id="GO:0052725">
    <property type="term" value="F:inositol-1,3,4-trisphosphate 6-kinase activity"/>
    <property type="evidence" value="ECO:0007669"/>
    <property type="project" value="InterPro"/>
</dbReference>
<dbReference type="GO" id="GO:0005737">
    <property type="term" value="C:cytoplasm"/>
    <property type="evidence" value="ECO:0007669"/>
    <property type="project" value="TreeGrafter"/>
</dbReference>
<dbReference type="EC" id="2.7.1.134" evidence="11"/>
<comment type="cofactor">
    <cofactor evidence="11">
        <name>Mg(2+)</name>
        <dbReference type="ChEBI" id="CHEBI:18420"/>
    </cofactor>
    <text evidence="11">Binds 2 magnesium ions per subunit.</text>
</comment>
<evidence type="ECO:0000259" key="13">
    <source>
        <dbReference type="Pfam" id="PF17927"/>
    </source>
</evidence>
<evidence type="ECO:0000313" key="15">
    <source>
        <dbReference type="Proteomes" id="UP000734854"/>
    </source>
</evidence>
<dbReference type="GO" id="GO:0000287">
    <property type="term" value="F:magnesium ion binding"/>
    <property type="evidence" value="ECO:0007669"/>
    <property type="project" value="InterPro"/>
</dbReference>
<dbReference type="OrthoDB" id="25308at2759"/>
<feature type="domain" description="Inositol 1,3,4-trisphosphate 5/6-kinase ATP-grasp" evidence="12">
    <location>
        <begin position="113"/>
        <end position="332"/>
    </location>
</feature>
<dbReference type="PANTHER" id="PTHR14217">
    <property type="entry name" value="INOSITOL-TETRAKISPHOSPHATE 1-KINASE"/>
    <property type="match status" value="1"/>
</dbReference>
<feature type="domain" description="Inositol-tetrakisphosphate 1-kinase N-terminal" evidence="13">
    <location>
        <begin position="10"/>
        <end position="85"/>
    </location>
</feature>
<dbReference type="GO" id="GO:0047325">
    <property type="term" value="F:inositol-3,4,5,6-tetrakisphosphate 1-kinase activity"/>
    <property type="evidence" value="ECO:0007669"/>
    <property type="project" value="InterPro"/>
</dbReference>
<dbReference type="Pfam" id="PF05770">
    <property type="entry name" value="Ins134_P3_kin"/>
    <property type="match status" value="1"/>
</dbReference>
<dbReference type="PANTHER" id="PTHR14217:SF24">
    <property type="entry name" value="INOSITOL-TETRAKISPHOSPHATE 1-KINASE 1"/>
    <property type="match status" value="1"/>
</dbReference>
<evidence type="ECO:0000313" key="14">
    <source>
        <dbReference type="EMBL" id="KAG6524252.1"/>
    </source>
</evidence>
<dbReference type="PIRSF" id="PIRSF038186">
    <property type="entry name" value="ITPK"/>
    <property type="match status" value="1"/>
</dbReference>
<comment type="catalytic activity">
    <reaction evidence="1">
        <text>1D-myo-inositol 1,3,4-trisphosphate + ATP = 1D-myo-inositol 1,3,4,6-tetrakisphosphate + ADP + H(+)</text>
        <dbReference type="Rhea" id="RHEA:20940"/>
        <dbReference type="ChEBI" id="CHEBI:15378"/>
        <dbReference type="ChEBI" id="CHEBI:30616"/>
        <dbReference type="ChEBI" id="CHEBI:57660"/>
        <dbReference type="ChEBI" id="CHEBI:58414"/>
        <dbReference type="ChEBI" id="CHEBI:456216"/>
        <dbReference type="EC" id="2.7.1.159"/>
    </reaction>
</comment>
<keyword evidence="9 11" id="KW-0067">ATP-binding</keyword>
<evidence type="ECO:0000256" key="4">
    <source>
        <dbReference type="ARBA" id="ARBA00011245"/>
    </source>
</evidence>
<evidence type="ECO:0000256" key="5">
    <source>
        <dbReference type="ARBA" id="ARBA00022679"/>
    </source>
</evidence>
<comment type="catalytic activity">
    <reaction evidence="2">
        <text>1D-myo-inositol 1,3,4-trisphosphate + ATP = 1D-myo-inositol 1,3,4,5-tetrakisphosphate + ADP + H(+)</text>
        <dbReference type="Rhea" id="RHEA:13253"/>
        <dbReference type="ChEBI" id="CHEBI:15378"/>
        <dbReference type="ChEBI" id="CHEBI:30616"/>
        <dbReference type="ChEBI" id="CHEBI:57895"/>
        <dbReference type="ChEBI" id="CHEBI:58414"/>
        <dbReference type="ChEBI" id="CHEBI:456216"/>
        <dbReference type="EC" id="2.7.1.159"/>
    </reaction>
</comment>
<dbReference type="AlphaFoldDB" id="A0A8J5LLE6"/>
<evidence type="ECO:0000256" key="9">
    <source>
        <dbReference type="ARBA" id="ARBA00022840"/>
    </source>
</evidence>
<dbReference type="GO" id="GO:0005524">
    <property type="term" value="F:ATP binding"/>
    <property type="evidence" value="ECO:0007669"/>
    <property type="project" value="UniProtKB-KW"/>
</dbReference>
<dbReference type="GO" id="GO:0032957">
    <property type="term" value="P:inositol trisphosphate metabolic process"/>
    <property type="evidence" value="ECO:0007669"/>
    <property type="project" value="InterPro"/>
</dbReference>
<accession>A0A8J5LLE6</accession>
<evidence type="ECO:0000256" key="2">
    <source>
        <dbReference type="ARBA" id="ARBA00000680"/>
    </source>
</evidence>
<evidence type="ECO:0000256" key="11">
    <source>
        <dbReference type="PIRNR" id="PIRNR038186"/>
    </source>
</evidence>
<dbReference type="InterPro" id="IPR008656">
    <property type="entry name" value="Inositol_tetrakis-P_1-kinase"/>
</dbReference>
<keyword evidence="6 11" id="KW-0479">Metal-binding</keyword>
<dbReference type="InterPro" id="IPR041429">
    <property type="entry name" value="ITPK1_N"/>
</dbReference>
<evidence type="ECO:0000256" key="3">
    <source>
        <dbReference type="ARBA" id="ARBA00009601"/>
    </source>
</evidence>
<proteinExistence type="inferred from homology"/>
<dbReference type="GO" id="GO:0052726">
    <property type="term" value="F:inositol-1,3,4-trisphosphate 5-kinase activity"/>
    <property type="evidence" value="ECO:0007669"/>
    <property type="project" value="InterPro"/>
</dbReference>
<dbReference type="Proteomes" id="UP000734854">
    <property type="component" value="Unassembled WGS sequence"/>
</dbReference>
<evidence type="ECO:0000256" key="1">
    <source>
        <dbReference type="ARBA" id="ARBA00000399"/>
    </source>
</evidence>
<comment type="catalytic activity">
    <reaction evidence="11">
        <text>1D-myo-inositol 3,4,5,6-tetrakisphosphate + ATP = 1D-myo-inositol 1,3,4,5,6-pentakisphosphate + ADP + H(+)</text>
        <dbReference type="Rhea" id="RHEA:12452"/>
        <dbReference type="ChEBI" id="CHEBI:15378"/>
        <dbReference type="ChEBI" id="CHEBI:30616"/>
        <dbReference type="ChEBI" id="CHEBI:57539"/>
        <dbReference type="ChEBI" id="CHEBI:57733"/>
        <dbReference type="ChEBI" id="CHEBI:456216"/>
        <dbReference type="EC" id="2.7.1.134"/>
    </reaction>
</comment>
<evidence type="ECO:0000256" key="8">
    <source>
        <dbReference type="ARBA" id="ARBA00022777"/>
    </source>
</evidence>
<keyword evidence="5 11" id="KW-0808">Transferase</keyword>
<sequence length="351" mass="40289">MAEPSDRRFVVGYALSPKKEESFIRPSLVATACDHGIDPVRIDSLRPLIEQGPFDCVIHKLVHQEWRLQLIDFRAKNPSVPIVDQTLHNIDFLLNRITMREFVSHINIPPGTETFGVPKQMMIYNQNNVLYNYYETIESRLGFPIIVKPVRCNTSNKSHRMTSRLGTIFSMPWLQFPMVLQQFVNHGGVVFKVYVAGNYVQCVKRKSLKDIRRDDLFPFTYSRVPPGPYQNPEDVEYAENLEAAELPSSSCQNPEDVDDDDEDVEAAELPPLSFLEKIARGLRQATGLRLFNFDMIRDADARDHYFIIDINYFPGYSKMPGYEEFVTNFLWDMVHEKGESDAGSSSFSATD</sequence>
<dbReference type="Pfam" id="PF17927">
    <property type="entry name" value="Ins134_P3_kin_N"/>
    <property type="match status" value="1"/>
</dbReference>
<evidence type="ECO:0000256" key="6">
    <source>
        <dbReference type="ARBA" id="ARBA00022723"/>
    </source>
</evidence>
<comment type="similarity">
    <text evidence="3 11">Belongs to the ITPK1 family.</text>
</comment>
<organism evidence="14 15">
    <name type="scientific">Zingiber officinale</name>
    <name type="common">Ginger</name>
    <name type="synonym">Amomum zingiber</name>
    <dbReference type="NCBI Taxonomy" id="94328"/>
    <lineage>
        <taxon>Eukaryota</taxon>
        <taxon>Viridiplantae</taxon>
        <taxon>Streptophyta</taxon>
        <taxon>Embryophyta</taxon>
        <taxon>Tracheophyta</taxon>
        <taxon>Spermatophyta</taxon>
        <taxon>Magnoliopsida</taxon>
        <taxon>Liliopsida</taxon>
        <taxon>Zingiberales</taxon>
        <taxon>Zingiberaceae</taxon>
        <taxon>Zingiber</taxon>
    </lineage>
</organism>
<evidence type="ECO:0000256" key="10">
    <source>
        <dbReference type="ARBA" id="ARBA00022842"/>
    </source>
</evidence>
<keyword evidence="7 11" id="KW-0547">Nucleotide-binding</keyword>
<keyword evidence="8 11" id="KW-0418">Kinase</keyword>
<name>A0A8J5LLE6_ZINOF</name>
<comment type="function">
    <text evidence="11">Kinase that can phosphorylate various inositol polyphosphate such as Ins(3,4,5,6)P4 or Ins(1,3,4)P3.</text>
</comment>
<keyword evidence="10 11" id="KW-0460">Magnesium</keyword>
<comment type="caution">
    <text evidence="14">The sequence shown here is derived from an EMBL/GenBank/DDBJ whole genome shotgun (WGS) entry which is preliminary data.</text>
</comment>
<comment type="subunit">
    <text evidence="4 11">Monomer.</text>
</comment>
<dbReference type="EMBL" id="JACMSC010000004">
    <property type="protein sequence ID" value="KAG6524252.1"/>
    <property type="molecule type" value="Genomic_DNA"/>
</dbReference>